<feature type="chain" id="PRO_5021465321" evidence="2">
    <location>
        <begin position="22"/>
        <end position="214"/>
    </location>
</feature>
<evidence type="ECO:0000256" key="2">
    <source>
        <dbReference type="SAM" id="SignalP"/>
    </source>
</evidence>
<comment type="caution">
    <text evidence="3">The sequence shown here is derived from an EMBL/GenBank/DDBJ whole genome shotgun (WGS) entry which is preliminary data.</text>
</comment>
<accession>A0A4Y2I7N9</accession>
<gene>
    <name evidence="3" type="ORF">AVEN_556_1</name>
</gene>
<reference evidence="3 4" key="1">
    <citation type="journal article" date="2019" name="Sci. Rep.">
        <title>Orb-weaving spider Araneus ventricosus genome elucidates the spidroin gene catalogue.</title>
        <authorList>
            <person name="Kono N."/>
            <person name="Nakamura H."/>
            <person name="Ohtoshi R."/>
            <person name="Moran D.A.P."/>
            <person name="Shinohara A."/>
            <person name="Yoshida Y."/>
            <person name="Fujiwara M."/>
            <person name="Mori M."/>
            <person name="Tomita M."/>
            <person name="Arakawa K."/>
        </authorList>
    </citation>
    <scope>NUCLEOTIDE SEQUENCE [LARGE SCALE GENOMIC DNA]</scope>
</reference>
<feature type="signal peptide" evidence="2">
    <location>
        <begin position="1"/>
        <end position="21"/>
    </location>
</feature>
<dbReference type="Proteomes" id="UP000499080">
    <property type="component" value="Unassembled WGS sequence"/>
</dbReference>
<organism evidence="3 4">
    <name type="scientific">Araneus ventricosus</name>
    <name type="common">Orbweaver spider</name>
    <name type="synonym">Epeira ventricosa</name>
    <dbReference type="NCBI Taxonomy" id="182803"/>
    <lineage>
        <taxon>Eukaryota</taxon>
        <taxon>Metazoa</taxon>
        <taxon>Ecdysozoa</taxon>
        <taxon>Arthropoda</taxon>
        <taxon>Chelicerata</taxon>
        <taxon>Arachnida</taxon>
        <taxon>Araneae</taxon>
        <taxon>Araneomorphae</taxon>
        <taxon>Entelegynae</taxon>
        <taxon>Araneoidea</taxon>
        <taxon>Araneidae</taxon>
        <taxon>Araneus</taxon>
    </lineage>
</organism>
<protein>
    <submittedName>
        <fullName evidence="3">Uncharacterized protein</fullName>
    </submittedName>
</protein>
<sequence>MESQLRIAVLFFTGLFVSVQGLSLAPENLEKYEKCWNYANCLSNGKDHRKMNECIQILRPDELKSLYQTIRDFHKYKSENSYDVLKECCELDDAKKLSSQADPVHKSFRKHHSHKTQGFRSGDRGRQAVGKWRLIILSFPKCRFNSCFTGVEMCGGAPSCIKTVYPHICKCCSGGMSWLCNKDSFTVQVTGPEGPISSKNKGPTKNAAVPRTTL</sequence>
<keyword evidence="4" id="KW-1185">Reference proteome</keyword>
<evidence type="ECO:0000313" key="3">
    <source>
        <dbReference type="EMBL" id="GBM73761.1"/>
    </source>
</evidence>
<evidence type="ECO:0000313" key="4">
    <source>
        <dbReference type="Proteomes" id="UP000499080"/>
    </source>
</evidence>
<evidence type="ECO:0000256" key="1">
    <source>
        <dbReference type="SAM" id="MobiDB-lite"/>
    </source>
</evidence>
<dbReference type="AlphaFoldDB" id="A0A4Y2I7N9"/>
<dbReference type="EMBL" id="BGPR01002455">
    <property type="protein sequence ID" value="GBM73761.1"/>
    <property type="molecule type" value="Genomic_DNA"/>
</dbReference>
<dbReference type="OrthoDB" id="6088000at2759"/>
<keyword evidence="2" id="KW-0732">Signal</keyword>
<proteinExistence type="predicted"/>
<name>A0A4Y2I7N9_ARAVE</name>
<feature type="region of interest" description="Disordered" evidence="1">
    <location>
        <begin position="192"/>
        <end position="214"/>
    </location>
</feature>